<dbReference type="EMBL" id="RIAR02000001">
    <property type="protein sequence ID" value="NSL89253.1"/>
    <property type="molecule type" value="Genomic_DNA"/>
</dbReference>
<dbReference type="AlphaFoldDB" id="A0A433WDH3"/>
<proteinExistence type="predicted"/>
<accession>A0A433WDH3</accession>
<organism evidence="1 2">
    <name type="scientific">Chitinophaga solisilvae</name>
    <dbReference type="NCBI Taxonomy" id="1233460"/>
    <lineage>
        <taxon>Bacteria</taxon>
        <taxon>Pseudomonadati</taxon>
        <taxon>Bacteroidota</taxon>
        <taxon>Chitinophagia</taxon>
        <taxon>Chitinophagales</taxon>
        <taxon>Chitinophagaceae</taxon>
        <taxon>Chitinophaga</taxon>
    </lineage>
</organism>
<evidence type="ECO:0000313" key="2">
    <source>
        <dbReference type="Proteomes" id="UP000281028"/>
    </source>
</evidence>
<dbReference type="Proteomes" id="UP000281028">
    <property type="component" value="Unassembled WGS sequence"/>
</dbReference>
<dbReference type="OrthoDB" id="670950at2"/>
<name>A0A433WDH3_9BACT</name>
<sequence>MEFKQYQIWIKQFLRNGKVISPGVTEYSNEIIKQNSQALIQIIQQHAENKEYRNLAALAELLRSGGFFYFDYIEEFASILEMMLLQAVKVFDEEEVFKDHNVLWLPHTLYDIIFHQIGFDEYPPSCFELYFELSKRVLDPYFMRHYESGNNWSYNQCLYFIDMADHKFAKKPEYFFKLWELIEPQIKNGSEFRWDDEYWPTTYKELISS</sequence>
<reference evidence="1" key="1">
    <citation type="submission" date="2020-05" db="EMBL/GenBank/DDBJ databases">
        <title>Chitinophaga laudate sp. nov., isolated from a tropical peat swamp.</title>
        <authorList>
            <person name="Goh C.B.S."/>
            <person name="Lee M.S."/>
            <person name="Parimannan S."/>
            <person name="Pasbakhsh P."/>
            <person name="Yule C.M."/>
            <person name="Rajandas H."/>
            <person name="Loke S."/>
            <person name="Croft L."/>
            <person name="Tan J.B.L."/>
        </authorList>
    </citation>
    <scope>NUCLEOTIDE SEQUENCE</scope>
    <source>
        <strain evidence="1">Mgbs1</strain>
    </source>
</reference>
<gene>
    <name evidence="1" type="ORF">ECE50_020595</name>
</gene>
<comment type="caution">
    <text evidence="1">The sequence shown here is derived from an EMBL/GenBank/DDBJ whole genome shotgun (WGS) entry which is preliminary data.</text>
</comment>
<evidence type="ECO:0000313" key="1">
    <source>
        <dbReference type="EMBL" id="NSL89253.1"/>
    </source>
</evidence>
<protein>
    <submittedName>
        <fullName evidence="1">Uncharacterized protein</fullName>
    </submittedName>
</protein>
<keyword evidence="2" id="KW-1185">Reference proteome</keyword>